<organism evidence="2 3">
    <name type="scientific">Oryza glaberrima</name>
    <name type="common">African rice</name>
    <dbReference type="NCBI Taxonomy" id="4538"/>
    <lineage>
        <taxon>Eukaryota</taxon>
        <taxon>Viridiplantae</taxon>
        <taxon>Streptophyta</taxon>
        <taxon>Embryophyta</taxon>
        <taxon>Tracheophyta</taxon>
        <taxon>Spermatophyta</taxon>
        <taxon>Magnoliopsida</taxon>
        <taxon>Liliopsida</taxon>
        <taxon>Poales</taxon>
        <taxon>Poaceae</taxon>
        <taxon>BOP clade</taxon>
        <taxon>Oryzoideae</taxon>
        <taxon>Oryzeae</taxon>
        <taxon>Oryzinae</taxon>
        <taxon>Oryza</taxon>
    </lineage>
</organism>
<feature type="compositionally biased region" description="Polar residues" evidence="1">
    <location>
        <begin position="104"/>
        <end position="113"/>
    </location>
</feature>
<dbReference type="EnsemblPlants" id="ORGLA02G0126500.1">
    <property type="protein sequence ID" value="ORGLA02G0126500.1"/>
    <property type="gene ID" value="ORGLA02G0126500"/>
</dbReference>
<evidence type="ECO:0000313" key="3">
    <source>
        <dbReference type="Proteomes" id="UP000007306"/>
    </source>
</evidence>
<proteinExistence type="predicted"/>
<dbReference type="Proteomes" id="UP000007306">
    <property type="component" value="Chromosome 2"/>
</dbReference>
<keyword evidence="3" id="KW-1185">Reference proteome</keyword>
<evidence type="ECO:0008006" key="4">
    <source>
        <dbReference type="Google" id="ProtNLM"/>
    </source>
</evidence>
<dbReference type="Gramene" id="ORGLA02G0126500.1">
    <property type="protein sequence ID" value="ORGLA02G0126500.1"/>
    <property type="gene ID" value="ORGLA02G0126500"/>
</dbReference>
<reference evidence="2 3" key="2">
    <citation type="submission" date="2018-04" db="EMBL/GenBank/DDBJ databases">
        <title>OglaRS2 (Oryza glaberrima Reference Sequence Version 2).</title>
        <authorList>
            <person name="Zhang J."/>
            <person name="Kudrna D."/>
            <person name="Lee S."/>
            <person name="Talag J."/>
            <person name="Rajasekar S."/>
            <person name="Wing R.A."/>
        </authorList>
    </citation>
    <scope>NUCLEOTIDE SEQUENCE [LARGE SCALE GENOMIC DNA]</scope>
    <source>
        <strain evidence="2 3">cv. IRGC 96717</strain>
    </source>
</reference>
<accession>I1NZV9</accession>
<evidence type="ECO:0000256" key="1">
    <source>
        <dbReference type="SAM" id="MobiDB-lite"/>
    </source>
</evidence>
<reference evidence="2" key="1">
    <citation type="submission" date="2015-06" db="UniProtKB">
        <authorList>
            <consortium name="EnsemblPlants"/>
        </authorList>
    </citation>
    <scope>IDENTIFICATION</scope>
</reference>
<dbReference type="OMA" id="MNKSPQQ"/>
<name>I1NZV9_ORYGL</name>
<sequence>MNRSPQQTSRSKNHGHLLLLHGLKGDEELVREGLTSHLELVQLTEHASVQLRRFGVVVVAALEHEVEDELGVMGAVEELVERGDEVEGVEGAIEVVLDEDSPNVKISSTTTEPLNGADWETPLGAGFPN</sequence>
<feature type="region of interest" description="Disordered" evidence="1">
    <location>
        <begin position="103"/>
        <end position="129"/>
    </location>
</feature>
<evidence type="ECO:0000313" key="2">
    <source>
        <dbReference type="EnsemblPlants" id="ORGLA02G0126500.1"/>
    </source>
</evidence>
<dbReference type="HOGENOM" id="CLU_160280_0_0_1"/>
<protein>
    <recommendedName>
        <fullName evidence="4">DUF834 domain-containing protein</fullName>
    </recommendedName>
</protein>
<dbReference type="AlphaFoldDB" id="I1NZV9"/>